<sequence length="1305" mass="141677">MATIVLSAAGAAIGTSLGGAAFGLSATVIGRAIGATIGRAVDQRLMGAGSAAVETGRIDRFRISNASEGDVIPMVFGKMRVAGQVIWASRFKETSSSSGGGKGAPARPKVTSFTYTVSLAIALCEGEIQSVGRVWADGVEISQSDLNLRVYYGAHDQTPDPKIEAVEGAGSVPAFRGTAYVVIEDLDLGQYGNRVPQFSFEVFRPAQPEGGAPPLASRIPGVAMIPGTGEYALATTPVHWTSGPGANTSININTPGAETDFDVSLQSLQRDLPNCNSALLVVSWFGNDLRCGECELRPKVDQKRYEGVQMPYRVGSFARDDLMEVPRVDGAQIYGGTPCDRSVIEAILALKDAGKSVVFYPFILMEQLAGNDLPNPYSGQPGQPVLPWRGRITSSLAPGQDGSPDGTADAETEVARFFGNASASDIAISGNSVSWNSGVDWKYRHFILHYARLCAAAGGVDAFCIGSEMRALTQIRGADNSFPAVEALRDLARDVRAILGNETKIGYAADWSEYFGYHPQDGSGDVFFHLDPLWADEAIDFIGIDNYMPLSDWRDGLDHADGDAGSIYNAAYLRDGVAGGEGYDWFYASESDRRAQIRTPIEDGLAGEPWVFRYKDLVGWWSNHHHDRINGERQAQHSPWVPGSKPIWFTEVGCAAVDKATNQPNKFVDIRSSESALPWFSDGRRDDLIQQAYYDATLGYWTDPDNNPSSDLYEGRMLDTERIHAWAWDARPWPYFPNNGVLWADSPNYARGHWIGGRITAQSLAEVVREICLRAGVTEVDVSELAGLVRGYVVDNISSARASLQPLMLAHGFEAVERNGTLVFRSRRQERATEVDPDLFAVDSDLEGVLQLTRAPNAELSGRVQLRYIEEGGDYATRSAEALFPDETSNIVSQSSFPISLTYSEGKAIVERWLAESRVARETARFALPPSRSDIKAGETLQLPHGSGGSALFRVDRIEEGLQRSIDAVRVSDTVYTASDAVEELPPVKPFSPPVPVFPVFLDLPLITGDEVPHAPHLAVTARPWPGSVAVYSSAEDAGYELEKFVGSPATLGVTETDLPRARPGIWDLGAPLRVRLTSGQFNSVDTEAVLRGANLVAIGSGSASGWELFQFQTAELVAADTFELSNRLRGQLGTETDMADIWPTGSYVVLINGAVEQVNLASQAVGLPRHYRIGPAQRPIDDPTFIHVSEAFSGIGLRPYAPVHVTARYSADGVRVSFVRRARIDGDRWDLEEIPLGESTERYLVRVRALDETLLREVTVTQTVWDYTAEMYAEDGAPAGAILEVAQISDRFGPGSFGRTIFYG</sequence>
<dbReference type="Pfam" id="PF13547">
    <property type="entry name" value="GTA_TIM"/>
    <property type="match status" value="1"/>
</dbReference>
<dbReference type="Pfam" id="PF23666">
    <property type="entry name" value="Rcc01698_C"/>
    <property type="match status" value="1"/>
</dbReference>
<dbReference type="Pfam" id="PF13550">
    <property type="entry name" value="Phage-tail_3"/>
    <property type="match status" value="1"/>
</dbReference>
<feature type="domain" description="Rcc01698-like C-terminal" evidence="3">
    <location>
        <begin position="1050"/>
        <end position="1150"/>
    </location>
</feature>
<dbReference type="Gene3D" id="3.20.20.80">
    <property type="entry name" value="Glycosidases"/>
    <property type="match status" value="1"/>
</dbReference>
<dbReference type="InterPro" id="IPR025195">
    <property type="entry name" value="GTA_TIM_dom"/>
</dbReference>
<reference evidence="4" key="3">
    <citation type="submission" date="2023-03" db="EMBL/GenBank/DDBJ databases">
        <authorList>
            <person name="Zhaxybayeva O."/>
            <person name="Kogay R."/>
            <person name="Koppenhofer S."/>
            <person name="Beatty J.T."/>
            <person name="Kuhn J.H."/>
            <person name="Lang A.S."/>
        </authorList>
    </citation>
    <scope>NUCLEOTIDE SEQUENCE</scope>
    <source>
        <strain evidence="4">Dshi_2163</strain>
    </source>
</reference>
<evidence type="ECO:0000313" key="4">
    <source>
        <dbReference type="EMBL" id="DBA12224.1"/>
    </source>
</evidence>
<reference evidence="4" key="1">
    <citation type="journal article" date="2022" name="Virus Evol.">
        <title>Formal recognition and classification of gene transfer agents as viriforms.</title>
        <authorList>
            <person name="Kogay R."/>
            <person name="Koppenhofer S."/>
            <person name="Beatty J.T."/>
            <person name="Kuhn J.H."/>
            <person name="Lang A.S."/>
            <person name="Zhaxybayeva O."/>
        </authorList>
    </citation>
    <scope>NUCLEOTIDE SEQUENCE</scope>
    <source>
        <strain evidence="4">Dshi_2163</strain>
    </source>
</reference>
<dbReference type="SUPFAM" id="SSF51445">
    <property type="entry name" value="(Trans)glycosidases"/>
    <property type="match status" value="1"/>
</dbReference>
<dbReference type="InterPro" id="IPR056490">
    <property type="entry name" value="Rcc01698_C"/>
</dbReference>
<dbReference type="InterPro" id="IPR032876">
    <property type="entry name" value="J_dom"/>
</dbReference>
<keyword evidence="4" id="KW-0378">Hydrolase</keyword>
<feature type="domain" description="GTA TIM-barrel-like" evidence="1">
    <location>
        <begin position="441"/>
        <end position="737"/>
    </location>
</feature>
<dbReference type="InterPro" id="IPR017853">
    <property type="entry name" value="GH"/>
</dbReference>
<dbReference type="GO" id="GO:0016787">
    <property type="term" value="F:hydrolase activity"/>
    <property type="evidence" value="ECO:0007669"/>
    <property type="project" value="UniProtKB-KW"/>
</dbReference>
<reference evidence="4" key="2">
    <citation type="journal article" date="2023" name="Arch. Virol.">
        <title>Changes to virus taxonomy and the ICTV Statutes ratified by the International Committee on Taxonomy of Viruses (2023).</title>
        <authorList>
            <person name="Zerbini F.M."/>
            <person name="Siddell S.G."/>
            <person name="Lefkowitz E.J."/>
            <person name="Mushegian A.R."/>
            <person name="Adriaenssens E.M."/>
            <person name="Alfenas-Zerbini P."/>
            <person name="Dempsey D.M."/>
            <person name="Dutilh B.E."/>
            <person name="Garcia M.L."/>
            <person name="Hendrickson R.C."/>
            <person name="Junglen S."/>
            <person name="Krupovic M."/>
            <person name="Kuhn J.H."/>
            <person name="Lambert A.J."/>
            <person name="Lobocka M."/>
            <person name="Oksanen H.M."/>
            <person name="Robertson D.L."/>
            <person name="Rubino L."/>
            <person name="Sabanadzovic S."/>
            <person name="Simmonds P."/>
            <person name="Smith D.B."/>
            <person name="Suzuki N."/>
            <person name="Van Doorslaer K."/>
            <person name="Vandamme A.M."/>
            <person name="Varsani A."/>
        </authorList>
    </citation>
    <scope>NUCLEOTIDE SEQUENCE</scope>
    <source>
        <strain evidence="4">Dshi_2163</strain>
    </source>
</reference>
<dbReference type="CDD" id="cd19607">
    <property type="entry name" value="GTA_TIM-barrel-like"/>
    <property type="match status" value="1"/>
</dbReference>
<protein>
    <submittedName>
        <fullName evidence="4">Glycoside hydrolase/phage tail family protein</fullName>
    </submittedName>
</protein>
<name>A0AA48P7Y6_9VIRU</name>
<organism evidence="4">
    <name type="scientific">Dinogtaviriform tomaschi</name>
    <dbReference type="NCBI Taxonomy" id="3041226"/>
    <lineage>
        <taxon>Viruses</taxon>
        <taxon>Viruses incertae sedis</taxon>
        <taxon>Rhodogtaviriformidae</taxon>
        <taxon>Dinogtaviriform</taxon>
    </lineage>
</organism>
<accession>A0AA48P7Y6</accession>
<proteinExistence type="predicted"/>
<feature type="domain" description="Tip attachment protein J" evidence="2">
    <location>
        <begin position="795"/>
        <end position="959"/>
    </location>
</feature>
<evidence type="ECO:0000259" key="2">
    <source>
        <dbReference type="Pfam" id="PF13550"/>
    </source>
</evidence>
<evidence type="ECO:0000259" key="1">
    <source>
        <dbReference type="Pfam" id="PF13547"/>
    </source>
</evidence>
<dbReference type="EMBL" id="BK063293">
    <property type="protein sequence ID" value="DBA12224.1"/>
    <property type="molecule type" value="Genomic_DNA"/>
</dbReference>
<evidence type="ECO:0000259" key="3">
    <source>
        <dbReference type="Pfam" id="PF23666"/>
    </source>
</evidence>